<name>A0A8S1CM98_9INSE</name>
<gene>
    <name evidence="1" type="ORF">CLODIP_2_CD06286</name>
</gene>
<organism evidence="1 2">
    <name type="scientific">Cloeon dipterum</name>
    <dbReference type="NCBI Taxonomy" id="197152"/>
    <lineage>
        <taxon>Eukaryota</taxon>
        <taxon>Metazoa</taxon>
        <taxon>Ecdysozoa</taxon>
        <taxon>Arthropoda</taxon>
        <taxon>Hexapoda</taxon>
        <taxon>Insecta</taxon>
        <taxon>Pterygota</taxon>
        <taxon>Palaeoptera</taxon>
        <taxon>Ephemeroptera</taxon>
        <taxon>Pisciforma</taxon>
        <taxon>Baetidae</taxon>
        <taxon>Cloeon</taxon>
    </lineage>
</organism>
<dbReference type="SUPFAM" id="SSF56436">
    <property type="entry name" value="C-type lectin-like"/>
    <property type="match status" value="2"/>
</dbReference>
<dbReference type="Proteomes" id="UP000494165">
    <property type="component" value="Unassembled WGS sequence"/>
</dbReference>
<proteinExistence type="predicted"/>
<keyword evidence="2" id="KW-1185">Reference proteome</keyword>
<comment type="caution">
    <text evidence="1">The sequence shown here is derived from an EMBL/GenBank/DDBJ whole genome shotgun (WGS) entry which is preliminary data.</text>
</comment>
<dbReference type="AlphaFoldDB" id="A0A8S1CM98"/>
<accession>A0A8S1CM98</accession>
<dbReference type="InterPro" id="IPR016187">
    <property type="entry name" value="CTDL_fold"/>
</dbReference>
<evidence type="ECO:0000313" key="2">
    <source>
        <dbReference type="Proteomes" id="UP000494165"/>
    </source>
</evidence>
<protein>
    <recommendedName>
        <fullName evidence="3">C-type lectin domain-containing protein</fullName>
    </recommendedName>
</protein>
<dbReference type="InterPro" id="IPR016186">
    <property type="entry name" value="C-type_lectin-like/link_sf"/>
</dbReference>
<evidence type="ECO:0008006" key="3">
    <source>
        <dbReference type="Google" id="ProtNLM"/>
    </source>
</evidence>
<dbReference type="EMBL" id="CADEPI010000076">
    <property type="protein sequence ID" value="CAB3372743.1"/>
    <property type="molecule type" value="Genomic_DNA"/>
</dbReference>
<reference evidence="1 2" key="1">
    <citation type="submission" date="2020-04" db="EMBL/GenBank/DDBJ databases">
        <authorList>
            <person name="Alioto T."/>
            <person name="Alioto T."/>
            <person name="Gomez Garrido J."/>
        </authorList>
    </citation>
    <scope>NUCLEOTIDE SEQUENCE [LARGE SCALE GENOMIC DNA]</scope>
</reference>
<evidence type="ECO:0000313" key="1">
    <source>
        <dbReference type="EMBL" id="CAB3372743.1"/>
    </source>
</evidence>
<dbReference type="Gene3D" id="3.10.100.10">
    <property type="entry name" value="Mannose-Binding Protein A, subunit A"/>
    <property type="match status" value="1"/>
</dbReference>
<sequence>MLEEIGAVFDSAVERGALFVFNQHFLPQKCLDESYWISDLRSVKDISTNHTTTTCIAAFLEKGEIKMKSVPCSERLGFVCSLPEICHADVCASTCLADENSTQCMSSAPSSIEEDCIPECKQTDCANEGGDKFGFRGKKELLSMCDKSLHISKETFRFGGANLYCCVKHMQLLNIASLETKSCLSKQLNLSASEQFWTSGRAEICNKTYAWCGSGEKEEIDFDILGWKKPESSAGRGCIVANFEKTGSFTEIKAKYEDCQTKNKYRVICERDPPSKCTNTRCPMLRCEEEKHQTKGIDVTRLSNVKVWKSKGKEIRADVNKLSYYIFQKYGCAANFPILSLESKNKMDFVIKLIRSEPSKLPFGKYFLSAVSIGCPSVIRWCNWKDNPLLENDSYLSWDKGEPSADPSKECVAVDYSDKPPYFTLFKIECNAAGISVLAESSENCTTTSCSYLKGL</sequence>